<reference evidence="1 2" key="1">
    <citation type="journal article" date="2014" name="Genome Biol. Evol.">
        <title>The genome of the myxosporean Thelohanellus kitauei shows adaptations to nutrient acquisition within its fish host.</title>
        <authorList>
            <person name="Yang Y."/>
            <person name="Xiong J."/>
            <person name="Zhou Z."/>
            <person name="Huo F."/>
            <person name="Miao W."/>
            <person name="Ran C."/>
            <person name="Liu Y."/>
            <person name="Zhang J."/>
            <person name="Feng J."/>
            <person name="Wang M."/>
            <person name="Wang M."/>
            <person name="Wang L."/>
            <person name="Yao B."/>
        </authorList>
    </citation>
    <scope>NUCLEOTIDE SEQUENCE [LARGE SCALE GENOMIC DNA]</scope>
    <source>
        <strain evidence="1">Wuqing</strain>
    </source>
</reference>
<proteinExistence type="predicted"/>
<dbReference type="Proteomes" id="UP000031668">
    <property type="component" value="Unassembled WGS sequence"/>
</dbReference>
<evidence type="ECO:0000313" key="2">
    <source>
        <dbReference type="Proteomes" id="UP000031668"/>
    </source>
</evidence>
<dbReference type="AlphaFoldDB" id="A0A0C2MQV0"/>
<name>A0A0C2MQV0_THEKT</name>
<organism evidence="1 2">
    <name type="scientific">Thelohanellus kitauei</name>
    <name type="common">Myxosporean</name>
    <dbReference type="NCBI Taxonomy" id="669202"/>
    <lineage>
        <taxon>Eukaryota</taxon>
        <taxon>Metazoa</taxon>
        <taxon>Cnidaria</taxon>
        <taxon>Myxozoa</taxon>
        <taxon>Myxosporea</taxon>
        <taxon>Bivalvulida</taxon>
        <taxon>Platysporina</taxon>
        <taxon>Myxobolidae</taxon>
        <taxon>Thelohanellus</taxon>
    </lineage>
</organism>
<keyword evidence="2" id="KW-1185">Reference proteome</keyword>
<sequence length="124" mass="15003">MPEITTYELSERSFVEIKSTKAYSCYQKIIDVYLKYDEINKAIQRCVVYGHECEKEFNDTKKRDEFYDQADDLRRLNKISHICVIKKFQPSKYEKDIQKAIIYRERFYVKHQELGYIAISYVCN</sequence>
<evidence type="ECO:0000313" key="1">
    <source>
        <dbReference type="EMBL" id="KII64037.1"/>
    </source>
</evidence>
<gene>
    <name evidence="1" type="ORF">RF11_14664</name>
</gene>
<comment type="caution">
    <text evidence="1">The sequence shown here is derived from an EMBL/GenBank/DDBJ whole genome shotgun (WGS) entry which is preliminary data.</text>
</comment>
<dbReference type="EMBL" id="JWZT01004474">
    <property type="protein sequence ID" value="KII64037.1"/>
    <property type="molecule type" value="Genomic_DNA"/>
</dbReference>
<accession>A0A0C2MQV0</accession>
<protein>
    <submittedName>
        <fullName evidence="1">Uncharacterized protein</fullName>
    </submittedName>
</protein>